<reference evidence="2 3" key="1">
    <citation type="submission" date="2023-11" db="EMBL/GenBank/DDBJ databases">
        <title>Halocaridina rubra genome assembly.</title>
        <authorList>
            <person name="Smith C."/>
        </authorList>
    </citation>
    <scope>NUCLEOTIDE SEQUENCE [LARGE SCALE GENOMIC DNA]</scope>
    <source>
        <strain evidence="2">EP-1</strain>
        <tissue evidence="2">Whole</tissue>
    </source>
</reference>
<dbReference type="AlphaFoldDB" id="A0AAN8XAC3"/>
<dbReference type="Proteomes" id="UP001381693">
    <property type="component" value="Unassembled WGS sequence"/>
</dbReference>
<organism evidence="2 3">
    <name type="scientific">Halocaridina rubra</name>
    <name type="common">Hawaiian red shrimp</name>
    <dbReference type="NCBI Taxonomy" id="373956"/>
    <lineage>
        <taxon>Eukaryota</taxon>
        <taxon>Metazoa</taxon>
        <taxon>Ecdysozoa</taxon>
        <taxon>Arthropoda</taxon>
        <taxon>Crustacea</taxon>
        <taxon>Multicrustacea</taxon>
        <taxon>Malacostraca</taxon>
        <taxon>Eumalacostraca</taxon>
        <taxon>Eucarida</taxon>
        <taxon>Decapoda</taxon>
        <taxon>Pleocyemata</taxon>
        <taxon>Caridea</taxon>
        <taxon>Atyoidea</taxon>
        <taxon>Atyidae</taxon>
        <taxon>Halocaridina</taxon>
    </lineage>
</organism>
<dbReference type="EMBL" id="JAXCGZ010005808">
    <property type="protein sequence ID" value="KAK7080745.1"/>
    <property type="molecule type" value="Genomic_DNA"/>
</dbReference>
<sequence>QLERINNVYINKLERELSSSSAKISSLEATIRGIADRAATWDNIQNHMTVWTDQSRTMERKLDILNRCHEKQEMWESRLNAVDALNHKLTALDKKINAMTRLEFKVEQVSERVEEVDSKINWVKKQMHAPETPIITEFAGRGFLSSLLNIETKLDNLTSKLNDEEEHTTSDYTTYKRTRVYGTRLRQLRPTVEPEPGITMTYDGGETCHLHPRDSRRLQDVSAKVDLVFDRITDPDYDYDLFVSHLQRPSQLSAQTPHNGDSSNGNDPMEPSPEHLFARFWKSLFSPFKKINRRFRDVGECQYAMLSQVSEVYVAYMARATVK</sequence>
<accession>A0AAN8XAC3</accession>
<feature type="compositionally biased region" description="Polar residues" evidence="1">
    <location>
        <begin position="251"/>
        <end position="266"/>
    </location>
</feature>
<evidence type="ECO:0000313" key="2">
    <source>
        <dbReference type="EMBL" id="KAK7080745.1"/>
    </source>
</evidence>
<feature type="region of interest" description="Disordered" evidence="1">
    <location>
        <begin position="251"/>
        <end position="271"/>
    </location>
</feature>
<feature type="non-terminal residue" evidence="2">
    <location>
        <position position="1"/>
    </location>
</feature>
<proteinExistence type="predicted"/>
<evidence type="ECO:0000256" key="1">
    <source>
        <dbReference type="SAM" id="MobiDB-lite"/>
    </source>
</evidence>
<evidence type="ECO:0000313" key="3">
    <source>
        <dbReference type="Proteomes" id="UP001381693"/>
    </source>
</evidence>
<gene>
    <name evidence="2" type="ORF">SK128_024586</name>
</gene>
<protein>
    <submittedName>
        <fullName evidence="2">Uncharacterized protein</fullName>
    </submittedName>
</protein>
<name>A0AAN8XAC3_HALRR</name>
<comment type="caution">
    <text evidence="2">The sequence shown here is derived from an EMBL/GenBank/DDBJ whole genome shotgun (WGS) entry which is preliminary data.</text>
</comment>
<keyword evidence="3" id="KW-1185">Reference proteome</keyword>